<evidence type="ECO:0000256" key="2">
    <source>
        <dbReference type="ARBA" id="ARBA00022884"/>
    </source>
</evidence>
<dbReference type="Proteomes" id="UP000008983">
    <property type="component" value="Unassembled WGS sequence"/>
</dbReference>
<proteinExistence type="predicted"/>
<dbReference type="PANTHER" id="PTHR47640:SF10">
    <property type="entry name" value="TRNA SELENOCYSTEINE 1-ASSOCIATED PROTEIN 1-RELATED"/>
    <property type="match status" value="1"/>
</dbReference>
<feature type="domain" description="RRM" evidence="4">
    <location>
        <begin position="83"/>
        <end position="162"/>
    </location>
</feature>
<dbReference type="GO" id="GO:0005829">
    <property type="term" value="C:cytosol"/>
    <property type="evidence" value="ECO:0007669"/>
    <property type="project" value="TreeGrafter"/>
</dbReference>
<protein>
    <submittedName>
        <fullName evidence="5">RNA binding protein, putative</fullName>
    </submittedName>
</protein>
<reference evidence="5 6" key="1">
    <citation type="submission" date="2011-07" db="EMBL/GenBank/DDBJ databases">
        <authorList>
            <person name="Coyne R."/>
            <person name="Brami D."/>
            <person name="Johnson J."/>
            <person name="Hostetler J."/>
            <person name="Hannick L."/>
            <person name="Clark T."/>
            <person name="Cassidy-Hanley D."/>
            <person name="Inman J."/>
        </authorList>
    </citation>
    <scope>NUCLEOTIDE SEQUENCE [LARGE SCALE GENOMIC DNA]</scope>
    <source>
        <strain evidence="5 6">G5</strain>
    </source>
</reference>
<evidence type="ECO:0000256" key="3">
    <source>
        <dbReference type="PROSITE-ProRule" id="PRU00176"/>
    </source>
</evidence>
<dbReference type="Pfam" id="PF00076">
    <property type="entry name" value="RRM_1"/>
    <property type="match status" value="1"/>
</dbReference>
<dbReference type="Gene3D" id="3.30.70.330">
    <property type="match status" value="2"/>
</dbReference>
<organism evidence="5 6">
    <name type="scientific">Ichthyophthirius multifiliis</name>
    <name type="common">White spot disease agent</name>
    <name type="synonym">Ich</name>
    <dbReference type="NCBI Taxonomy" id="5932"/>
    <lineage>
        <taxon>Eukaryota</taxon>
        <taxon>Sar</taxon>
        <taxon>Alveolata</taxon>
        <taxon>Ciliophora</taxon>
        <taxon>Intramacronucleata</taxon>
        <taxon>Oligohymenophorea</taxon>
        <taxon>Hymenostomatida</taxon>
        <taxon>Ophryoglenina</taxon>
        <taxon>Ichthyophthirius</taxon>
    </lineage>
</organism>
<dbReference type="InParanoid" id="G0QZZ5"/>
<dbReference type="STRING" id="857967.G0QZZ5"/>
<dbReference type="InterPro" id="IPR000504">
    <property type="entry name" value="RRM_dom"/>
</dbReference>
<dbReference type="EMBL" id="GL984173">
    <property type="protein sequence ID" value="EGR29205.1"/>
    <property type="molecule type" value="Genomic_DNA"/>
</dbReference>
<dbReference type="PROSITE" id="PS50102">
    <property type="entry name" value="RRM"/>
    <property type="match status" value="1"/>
</dbReference>
<dbReference type="eggNOG" id="KOG0118">
    <property type="taxonomic scope" value="Eukaryota"/>
</dbReference>
<evidence type="ECO:0000313" key="5">
    <source>
        <dbReference type="EMBL" id="EGR29205.1"/>
    </source>
</evidence>
<dbReference type="PANTHER" id="PTHR47640">
    <property type="entry name" value="TRNA SELENOCYSTEINE 1-ASSOCIATED PROTEIN 1-RELATED-RELATED"/>
    <property type="match status" value="1"/>
</dbReference>
<dbReference type="OrthoDB" id="312987at2759"/>
<dbReference type="GeneID" id="14905298"/>
<dbReference type="InterPro" id="IPR050825">
    <property type="entry name" value="RBM42_RBP45_47-like"/>
</dbReference>
<dbReference type="SMART" id="SM00360">
    <property type="entry name" value="RRM"/>
    <property type="match status" value="1"/>
</dbReference>
<dbReference type="InterPro" id="IPR035979">
    <property type="entry name" value="RBD_domain_sf"/>
</dbReference>
<keyword evidence="2 3" id="KW-0694">RNA-binding</keyword>
<dbReference type="OMA" id="MGENPVH"/>
<evidence type="ECO:0000259" key="4">
    <source>
        <dbReference type="PROSITE" id="PS50102"/>
    </source>
</evidence>
<evidence type="ECO:0000256" key="1">
    <source>
        <dbReference type="ARBA" id="ARBA00022737"/>
    </source>
</evidence>
<name>G0QZZ5_ICHMU</name>
<dbReference type="RefSeq" id="XP_004030441.1">
    <property type="nucleotide sequence ID" value="XM_004030393.1"/>
</dbReference>
<evidence type="ECO:0000313" key="6">
    <source>
        <dbReference type="Proteomes" id="UP000008983"/>
    </source>
</evidence>
<dbReference type="InterPro" id="IPR012677">
    <property type="entry name" value="Nucleotide-bd_a/b_plait_sf"/>
</dbReference>
<dbReference type="SUPFAM" id="SSF54928">
    <property type="entry name" value="RNA-binding domain, RBD"/>
    <property type="match status" value="2"/>
</dbReference>
<keyword evidence="1" id="KW-0677">Repeat</keyword>
<dbReference type="AlphaFoldDB" id="G0QZZ5"/>
<accession>G0QZZ5</accession>
<gene>
    <name evidence="5" type="ORF">IMG5_160840</name>
</gene>
<dbReference type="GO" id="GO:0003729">
    <property type="term" value="F:mRNA binding"/>
    <property type="evidence" value="ECO:0007669"/>
    <property type="project" value="InterPro"/>
</dbReference>
<keyword evidence="6" id="KW-1185">Reference proteome</keyword>
<sequence length="196" mass="22549">MISESDLKTLWIGDIEPWMNEKYLEDVFNKVGRVVSIKLIRNKDNGLPSVQQPQQPLSYMNQFMPPIIQPSIMTTPQMPVSEFSVYVGELELGINEQQLAEHFRVKYPSVIGSKIIIDPQTKMSRGFGFVKFSNPQEGLKAIQEMNGSLFRGKYIKVSNAVNRQQQQQMASSAPEMYNVQQQSYMFVIIIKYARIY</sequence>